<dbReference type="EMBL" id="HACM01000149">
    <property type="protein sequence ID" value="CRZ00591.1"/>
    <property type="molecule type" value="Transcribed_RNA"/>
</dbReference>
<feature type="region of interest" description="Disordered" evidence="1">
    <location>
        <begin position="73"/>
        <end position="130"/>
    </location>
</feature>
<reference evidence="2" key="1">
    <citation type="submission" date="2015-04" db="EMBL/GenBank/DDBJ databases">
        <title>The genome sequence of the plant pathogenic Rhizarian Plasmodiophora brassicae reveals insights in its biotrophic life cycle and the origin of chitin synthesis.</title>
        <authorList>
            <person name="Schwelm A."/>
            <person name="Fogelqvist J."/>
            <person name="Knaust A."/>
            <person name="Julke S."/>
            <person name="Lilja T."/>
            <person name="Dhandapani V."/>
            <person name="Bonilla-Rosso G."/>
            <person name="Karlsson M."/>
            <person name="Shevchenko A."/>
            <person name="Choi S.R."/>
            <person name="Kim H.G."/>
            <person name="Park J.Y."/>
            <person name="Lim Y.P."/>
            <person name="Ludwig-Muller J."/>
            <person name="Dixelius C."/>
        </authorList>
    </citation>
    <scope>NUCLEOTIDE SEQUENCE</scope>
    <source>
        <tissue evidence="2">Potato root galls</tissue>
    </source>
</reference>
<feature type="compositionally biased region" description="Polar residues" evidence="1">
    <location>
        <begin position="1"/>
        <end position="30"/>
    </location>
</feature>
<dbReference type="AlphaFoldDB" id="A0A0H5QGY6"/>
<feature type="compositionally biased region" description="Polar residues" evidence="1">
    <location>
        <begin position="73"/>
        <end position="116"/>
    </location>
</feature>
<protein>
    <submittedName>
        <fullName evidence="2">Uncharacterized protein</fullName>
    </submittedName>
</protein>
<evidence type="ECO:0000256" key="1">
    <source>
        <dbReference type="SAM" id="MobiDB-lite"/>
    </source>
</evidence>
<feature type="non-terminal residue" evidence="2">
    <location>
        <position position="1"/>
    </location>
</feature>
<feature type="region of interest" description="Disordered" evidence="1">
    <location>
        <begin position="1"/>
        <end position="36"/>
    </location>
</feature>
<evidence type="ECO:0000313" key="2">
    <source>
        <dbReference type="EMBL" id="CRZ00591.1"/>
    </source>
</evidence>
<accession>A0A0H5QGY6</accession>
<organism evidence="2">
    <name type="scientific">Spongospora subterranea</name>
    <dbReference type="NCBI Taxonomy" id="70186"/>
    <lineage>
        <taxon>Eukaryota</taxon>
        <taxon>Sar</taxon>
        <taxon>Rhizaria</taxon>
        <taxon>Endomyxa</taxon>
        <taxon>Phytomyxea</taxon>
        <taxon>Plasmodiophorida</taxon>
        <taxon>Plasmodiophoridae</taxon>
        <taxon>Spongospora</taxon>
    </lineage>
</organism>
<sequence length="160" mass="17495">PSRSAPTQDTSSQVVNATYLTGDSASSQGKVNDKRRPKIIVTVKMPNAVDNPSETQQLHDQKRIENLNVVIPSTPTRQTNRDSSGAINGLLSTPTSNQYVHQSQTFRPRDYSGTSNNDEESLDDPLPTDLTVSEPALTLQYRSTSFAGKQLTNPIANRNP</sequence>
<proteinExistence type="predicted"/>
<name>A0A0H5QGY6_9EUKA</name>